<comment type="similarity">
    <text evidence="1">Belongs to the multicopper oxidase family.</text>
</comment>
<dbReference type="AlphaFoldDB" id="A0A8K0CUC4"/>
<dbReference type="EMBL" id="VTPC01044881">
    <property type="protein sequence ID" value="KAF2890868.1"/>
    <property type="molecule type" value="Genomic_DNA"/>
</dbReference>
<dbReference type="CDD" id="cd13884">
    <property type="entry name" value="CuRO_2_tcLCC_insect_like"/>
    <property type="match status" value="1"/>
</dbReference>
<organism evidence="7 8">
    <name type="scientific">Ignelater luminosus</name>
    <name type="common">Cucubano</name>
    <name type="synonym">Pyrophorus luminosus</name>
    <dbReference type="NCBI Taxonomy" id="2038154"/>
    <lineage>
        <taxon>Eukaryota</taxon>
        <taxon>Metazoa</taxon>
        <taxon>Ecdysozoa</taxon>
        <taxon>Arthropoda</taxon>
        <taxon>Hexapoda</taxon>
        <taxon>Insecta</taxon>
        <taxon>Pterygota</taxon>
        <taxon>Neoptera</taxon>
        <taxon>Endopterygota</taxon>
        <taxon>Coleoptera</taxon>
        <taxon>Polyphaga</taxon>
        <taxon>Elateriformia</taxon>
        <taxon>Elateroidea</taxon>
        <taxon>Elateridae</taxon>
        <taxon>Agrypninae</taxon>
        <taxon>Pyrophorini</taxon>
        <taxon>Ignelater</taxon>
    </lineage>
</organism>
<evidence type="ECO:0000256" key="5">
    <source>
        <dbReference type="SAM" id="MobiDB-lite"/>
    </source>
</evidence>
<dbReference type="SUPFAM" id="SSF49503">
    <property type="entry name" value="Cupredoxins"/>
    <property type="match status" value="1"/>
</dbReference>
<dbReference type="OrthoDB" id="2121828at2759"/>
<evidence type="ECO:0000256" key="1">
    <source>
        <dbReference type="ARBA" id="ARBA00010609"/>
    </source>
</evidence>
<dbReference type="Proteomes" id="UP000801492">
    <property type="component" value="Unassembled WGS sequence"/>
</dbReference>
<evidence type="ECO:0000313" key="8">
    <source>
        <dbReference type="Proteomes" id="UP000801492"/>
    </source>
</evidence>
<dbReference type="Gene3D" id="2.60.40.420">
    <property type="entry name" value="Cupredoxins - blue copper proteins"/>
    <property type="match status" value="1"/>
</dbReference>
<dbReference type="GO" id="GO:0016491">
    <property type="term" value="F:oxidoreductase activity"/>
    <property type="evidence" value="ECO:0007669"/>
    <property type="project" value="UniProtKB-KW"/>
</dbReference>
<dbReference type="PANTHER" id="PTHR11709">
    <property type="entry name" value="MULTI-COPPER OXIDASE"/>
    <property type="match status" value="1"/>
</dbReference>
<name>A0A8K0CUC4_IGNLU</name>
<feature type="non-terminal residue" evidence="7">
    <location>
        <position position="114"/>
    </location>
</feature>
<comment type="caution">
    <text evidence="7">The sequence shown here is derived from an EMBL/GenBank/DDBJ whole genome shotgun (WGS) entry which is preliminary data.</text>
</comment>
<keyword evidence="2" id="KW-0479">Metal-binding</keyword>
<dbReference type="GO" id="GO:0046872">
    <property type="term" value="F:metal ion binding"/>
    <property type="evidence" value="ECO:0007669"/>
    <property type="project" value="UniProtKB-KW"/>
</dbReference>
<reference evidence="7" key="1">
    <citation type="submission" date="2019-08" db="EMBL/GenBank/DDBJ databases">
        <title>The genome of the North American firefly Photinus pyralis.</title>
        <authorList>
            <consortium name="Photinus pyralis genome working group"/>
            <person name="Fallon T.R."/>
            <person name="Sander Lower S.E."/>
            <person name="Weng J.-K."/>
        </authorList>
    </citation>
    <scope>NUCLEOTIDE SEQUENCE</scope>
    <source>
        <strain evidence="7">TRF0915ILg1</strain>
        <tissue evidence="7">Whole body</tissue>
    </source>
</reference>
<evidence type="ECO:0000256" key="3">
    <source>
        <dbReference type="ARBA" id="ARBA00023002"/>
    </source>
</evidence>
<sequence length="114" mass="13026">GYRYRFRIINAEFLNCPIEVSVDNHTITVISSDGNNFSPVKADSVVTYAGERFDFVLNADQPIGLYWMRFRGLMDCDERFKSAHQASVLQYQGASNTDYPEGDLDYEQARKEGL</sequence>
<dbReference type="InterPro" id="IPR008972">
    <property type="entry name" value="Cupredoxin"/>
</dbReference>
<dbReference type="Pfam" id="PF00394">
    <property type="entry name" value="Cu-oxidase"/>
    <property type="match status" value="1"/>
</dbReference>
<dbReference type="GO" id="GO:0006826">
    <property type="term" value="P:iron ion transport"/>
    <property type="evidence" value="ECO:0007669"/>
    <property type="project" value="TreeGrafter"/>
</dbReference>
<evidence type="ECO:0000313" key="7">
    <source>
        <dbReference type="EMBL" id="KAF2890868.1"/>
    </source>
</evidence>
<accession>A0A8K0CUC4</accession>
<feature type="domain" description="Plastocyanin-like" evidence="6">
    <location>
        <begin position="1"/>
        <end position="94"/>
    </location>
</feature>
<dbReference type="FunFam" id="2.60.40.420:FF:000045">
    <property type="entry name" value="Laccase 2"/>
    <property type="match status" value="1"/>
</dbReference>
<proteinExistence type="inferred from homology"/>
<dbReference type="PANTHER" id="PTHR11709:SF394">
    <property type="entry name" value="FI03373P-RELATED"/>
    <property type="match status" value="1"/>
</dbReference>
<evidence type="ECO:0000256" key="2">
    <source>
        <dbReference type="ARBA" id="ARBA00022723"/>
    </source>
</evidence>
<dbReference type="InterPro" id="IPR001117">
    <property type="entry name" value="Cu-oxidase_2nd"/>
</dbReference>
<evidence type="ECO:0000259" key="6">
    <source>
        <dbReference type="Pfam" id="PF00394"/>
    </source>
</evidence>
<dbReference type="GO" id="GO:0005886">
    <property type="term" value="C:plasma membrane"/>
    <property type="evidence" value="ECO:0007669"/>
    <property type="project" value="TreeGrafter"/>
</dbReference>
<dbReference type="InterPro" id="IPR045087">
    <property type="entry name" value="Cu-oxidase_fam"/>
</dbReference>
<evidence type="ECO:0000256" key="4">
    <source>
        <dbReference type="ARBA" id="ARBA00023008"/>
    </source>
</evidence>
<keyword evidence="4" id="KW-0186">Copper</keyword>
<feature type="region of interest" description="Disordered" evidence="5">
    <location>
        <begin position="94"/>
        <end position="114"/>
    </location>
</feature>
<gene>
    <name evidence="7" type="ORF">ILUMI_15305</name>
</gene>
<keyword evidence="8" id="KW-1185">Reference proteome</keyword>
<protein>
    <recommendedName>
        <fullName evidence="6">Plastocyanin-like domain-containing protein</fullName>
    </recommendedName>
</protein>
<keyword evidence="3" id="KW-0560">Oxidoreductase</keyword>
<feature type="non-terminal residue" evidence="7">
    <location>
        <position position="1"/>
    </location>
</feature>